<dbReference type="Proteomes" id="UP001066276">
    <property type="component" value="Chromosome 5"/>
</dbReference>
<feature type="region of interest" description="Disordered" evidence="1">
    <location>
        <begin position="159"/>
        <end position="202"/>
    </location>
</feature>
<dbReference type="PANTHER" id="PTHR31022">
    <property type="entry name" value="CENTRIOLE, CILIA AND SPINDLE-ASSOCIATED PROTEIN"/>
    <property type="match status" value="1"/>
</dbReference>
<evidence type="ECO:0000256" key="1">
    <source>
        <dbReference type="SAM" id="MobiDB-lite"/>
    </source>
</evidence>
<gene>
    <name evidence="2" type="ORF">NDU88_006678</name>
</gene>
<dbReference type="AlphaFoldDB" id="A0AAV7RSS2"/>
<protein>
    <recommendedName>
        <fullName evidence="4">Centriole, cilia and spindle-associated protein</fullName>
    </recommendedName>
</protein>
<dbReference type="GO" id="GO:0035869">
    <property type="term" value="C:ciliary transition zone"/>
    <property type="evidence" value="ECO:0007669"/>
    <property type="project" value="TreeGrafter"/>
</dbReference>
<dbReference type="GO" id="GO:0005819">
    <property type="term" value="C:spindle"/>
    <property type="evidence" value="ECO:0007669"/>
    <property type="project" value="TreeGrafter"/>
</dbReference>
<evidence type="ECO:0000313" key="3">
    <source>
        <dbReference type="Proteomes" id="UP001066276"/>
    </source>
</evidence>
<feature type="compositionally biased region" description="Basic residues" evidence="1">
    <location>
        <begin position="248"/>
        <end position="258"/>
    </location>
</feature>
<dbReference type="GO" id="GO:0008017">
    <property type="term" value="F:microtubule binding"/>
    <property type="evidence" value="ECO:0007669"/>
    <property type="project" value="TreeGrafter"/>
</dbReference>
<evidence type="ECO:0008006" key="4">
    <source>
        <dbReference type="Google" id="ProtNLM"/>
    </source>
</evidence>
<feature type="region of interest" description="Disordered" evidence="1">
    <location>
        <begin position="122"/>
        <end position="141"/>
    </location>
</feature>
<reference evidence="2" key="1">
    <citation type="journal article" date="2022" name="bioRxiv">
        <title>Sequencing and chromosome-scale assembly of the giantPleurodeles waltlgenome.</title>
        <authorList>
            <person name="Brown T."/>
            <person name="Elewa A."/>
            <person name="Iarovenko S."/>
            <person name="Subramanian E."/>
            <person name="Araus A.J."/>
            <person name="Petzold A."/>
            <person name="Susuki M."/>
            <person name="Suzuki K.-i.T."/>
            <person name="Hayashi T."/>
            <person name="Toyoda A."/>
            <person name="Oliveira C."/>
            <person name="Osipova E."/>
            <person name="Leigh N.D."/>
            <person name="Simon A."/>
            <person name="Yun M.H."/>
        </authorList>
    </citation>
    <scope>NUCLEOTIDE SEQUENCE</scope>
    <source>
        <strain evidence="2">20211129_DDA</strain>
        <tissue evidence="2">Liver</tissue>
    </source>
</reference>
<feature type="region of interest" description="Disordered" evidence="1">
    <location>
        <begin position="94"/>
        <end position="116"/>
    </location>
</feature>
<dbReference type="Pfam" id="PF15748">
    <property type="entry name" value="CCSAP"/>
    <property type="match status" value="1"/>
</dbReference>
<dbReference type="GO" id="GO:0005814">
    <property type="term" value="C:centriole"/>
    <property type="evidence" value="ECO:0007669"/>
    <property type="project" value="TreeGrafter"/>
</dbReference>
<feature type="compositionally biased region" description="Basic residues" evidence="1">
    <location>
        <begin position="178"/>
        <end position="190"/>
    </location>
</feature>
<keyword evidence="3" id="KW-1185">Reference proteome</keyword>
<evidence type="ECO:0000313" key="2">
    <source>
        <dbReference type="EMBL" id="KAJ1153920.1"/>
    </source>
</evidence>
<feature type="compositionally biased region" description="Basic and acidic residues" evidence="1">
    <location>
        <begin position="159"/>
        <end position="170"/>
    </location>
</feature>
<dbReference type="InterPro" id="IPR029774">
    <property type="entry name" value="CSAP"/>
</dbReference>
<organism evidence="2 3">
    <name type="scientific">Pleurodeles waltl</name>
    <name type="common">Iberian ribbed newt</name>
    <dbReference type="NCBI Taxonomy" id="8319"/>
    <lineage>
        <taxon>Eukaryota</taxon>
        <taxon>Metazoa</taxon>
        <taxon>Chordata</taxon>
        <taxon>Craniata</taxon>
        <taxon>Vertebrata</taxon>
        <taxon>Euteleostomi</taxon>
        <taxon>Amphibia</taxon>
        <taxon>Batrachia</taxon>
        <taxon>Caudata</taxon>
        <taxon>Salamandroidea</taxon>
        <taxon>Salamandridae</taxon>
        <taxon>Pleurodelinae</taxon>
        <taxon>Pleurodeles</taxon>
    </lineage>
</organism>
<comment type="caution">
    <text evidence="2">The sequence shown here is derived from an EMBL/GenBank/DDBJ whole genome shotgun (WGS) entry which is preliminary data.</text>
</comment>
<sequence length="297" mass="34041">MQLIFRPDCLQAFHLRPSADALLRSLEAALLHTRNRTKGGACTAMHRKKIRTEYMKRFRDPQWSQFGQCYLELLRYRLSRRLLEQSHNPWLWPSEEASSDCSSDRRSPQQEDPPFPAQITEVDVQSQPSAELAVPNRSNAEPHICGSDCELGVALVEKGSKPPDINEKNKSVNPLRPPHGHKALSRRSGSRKLVGSPERTVPSREIRHPFALYAAGEKKKDTGSQKTHNVCAPTSANEIHDSALRAKNRRQKEKRKQLLQKQRSQTADVERNLMRKTSQSENPWLTEYMRCYSARTR</sequence>
<name>A0AAV7RSS2_PLEWA</name>
<dbReference type="GO" id="GO:0036064">
    <property type="term" value="C:ciliary basal body"/>
    <property type="evidence" value="ECO:0007669"/>
    <property type="project" value="TreeGrafter"/>
</dbReference>
<feature type="region of interest" description="Disordered" evidence="1">
    <location>
        <begin position="248"/>
        <end position="280"/>
    </location>
</feature>
<dbReference type="PANTHER" id="PTHR31022:SF4">
    <property type="entry name" value="CENTRIOLE, CILIA AND SPINDLE-ASSOCIATED PROTEIN"/>
    <property type="match status" value="1"/>
</dbReference>
<proteinExistence type="predicted"/>
<dbReference type="EMBL" id="JANPWB010000009">
    <property type="protein sequence ID" value="KAJ1153920.1"/>
    <property type="molecule type" value="Genomic_DNA"/>
</dbReference>
<accession>A0AAV7RSS2</accession>
<dbReference type="GO" id="GO:1901673">
    <property type="term" value="P:regulation of mitotic spindle assembly"/>
    <property type="evidence" value="ECO:0007669"/>
    <property type="project" value="TreeGrafter"/>
</dbReference>